<organism evidence="2">
    <name type="scientific">Diachasma muliebre</name>
    <dbReference type="NCBI Taxonomy" id="1309577"/>
    <lineage>
        <taxon>Eukaryota</taxon>
        <taxon>Metazoa</taxon>
        <taxon>Ecdysozoa</taxon>
        <taxon>Arthropoda</taxon>
        <taxon>Hexapoda</taxon>
        <taxon>Insecta</taxon>
        <taxon>Pterygota</taxon>
        <taxon>Neoptera</taxon>
        <taxon>Endopterygota</taxon>
        <taxon>Hymenoptera</taxon>
        <taxon>Apocrita</taxon>
        <taxon>Ichneumonoidea</taxon>
        <taxon>Braconidae</taxon>
        <taxon>Opiinae</taxon>
        <taxon>Diachasma</taxon>
    </lineage>
</organism>
<dbReference type="EMBL" id="MF433025">
    <property type="protein sequence ID" value="ATL75376.1"/>
    <property type="molecule type" value="Genomic_DNA"/>
</dbReference>
<gene>
    <name evidence="2" type="primary">XRCC2</name>
</gene>
<proteinExistence type="predicted"/>
<dbReference type="PANTHER" id="PTHR46644">
    <property type="entry name" value="DNA REPAIR PROTEIN XRCC2"/>
    <property type="match status" value="1"/>
</dbReference>
<feature type="domain" description="Rad51-like C-terminal" evidence="1">
    <location>
        <begin position="30"/>
        <end position="197"/>
    </location>
</feature>
<reference evidence="2" key="1">
    <citation type="journal article" date="2017" name="J. Hered.">
        <title>Retention of Core Meiotic Genes Across Diverse Hymenoptera.</title>
        <authorList>
            <person name="Tvedte E.S."/>
            <person name="Forbes A.A."/>
            <person name="Logsdon J.M.Jr."/>
        </authorList>
    </citation>
    <scope>NUCLEOTIDE SEQUENCE</scope>
    <source>
        <tissue evidence="2">Whole body</tissue>
    </source>
</reference>
<dbReference type="AlphaFoldDB" id="A0A291S6Z7"/>
<dbReference type="Pfam" id="PF08423">
    <property type="entry name" value="Rad51"/>
    <property type="match status" value="1"/>
</dbReference>
<dbReference type="GO" id="GO:0042148">
    <property type="term" value="P:DNA strand invasion"/>
    <property type="evidence" value="ECO:0007669"/>
    <property type="project" value="TreeGrafter"/>
</dbReference>
<dbReference type="GO" id="GO:0005657">
    <property type="term" value="C:replication fork"/>
    <property type="evidence" value="ECO:0007669"/>
    <property type="project" value="InterPro"/>
</dbReference>
<dbReference type="InterPro" id="IPR027417">
    <property type="entry name" value="P-loop_NTPase"/>
</dbReference>
<sequence>METQTTAESGFGFLVRLASRPSFLNIETKLFPNGLLAKQTVEICGDTSTGKTLLLSQLMTKCLLPPAVEGLGIRILLLNTDHHFLVSKLFKLMSSILKNNWGKSDAEAEKIIRESLSNLTIINCYDYSQLMVSLHSLDLMLLKEEAVSLMMIDSISSFYWVHRERNGLCTLDHYVKNLLRIIQKHTFQANVPLIYTKSCETGWSVRERINCTTEATPESINHRITLESNDRGFNCRVETSSEQENFHYRITDDGVHWL</sequence>
<dbReference type="GO" id="GO:0000400">
    <property type="term" value="F:four-way junction DNA binding"/>
    <property type="evidence" value="ECO:0007669"/>
    <property type="project" value="TreeGrafter"/>
</dbReference>
<dbReference type="GO" id="GO:0005813">
    <property type="term" value="C:centrosome"/>
    <property type="evidence" value="ECO:0007669"/>
    <property type="project" value="TreeGrafter"/>
</dbReference>
<protein>
    <submittedName>
        <fullName evidence="2">X-ray repair cross complementing protein 2</fullName>
    </submittedName>
</protein>
<dbReference type="Gene3D" id="3.40.50.300">
    <property type="entry name" value="P-loop containing nucleotide triphosphate hydrolases"/>
    <property type="match status" value="1"/>
</dbReference>
<dbReference type="GO" id="GO:0033063">
    <property type="term" value="C:Rad51B-Rad51C-Rad51D-XRCC2 complex"/>
    <property type="evidence" value="ECO:0007669"/>
    <property type="project" value="InterPro"/>
</dbReference>
<accession>A0A291S6Z7</accession>
<dbReference type="InterPro" id="IPR030547">
    <property type="entry name" value="XRCC2"/>
</dbReference>
<dbReference type="SUPFAM" id="SSF52540">
    <property type="entry name" value="P-loop containing nucleoside triphosphate hydrolases"/>
    <property type="match status" value="1"/>
</dbReference>
<dbReference type="PANTHER" id="PTHR46644:SF2">
    <property type="entry name" value="DNA REPAIR PROTEIN XRCC2"/>
    <property type="match status" value="1"/>
</dbReference>
<dbReference type="GO" id="GO:0000724">
    <property type="term" value="P:double-strand break repair via homologous recombination"/>
    <property type="evidence" value="ECO:0007669"/>
    <property type="project" value="InterPro"/>
</dbReference>
<evidence type="ECO:0000259" key="1">
    <source>
        <dbReference type="Pfam" id="PF08423"/>
    </source>
</evidence>
<evidence type="ECO:0000313" key="2">
    <source>
        <dbReference type="EMBL" id="ATL75376.1"/>
    </source>
</evidence>
<name>A0A291S6Z7_9HYME</name>
<dbReference type="InterPro" id="IPR013632">
    <property type="entry name" value="Rad51_C"/>
</dbReference>